<keyword evidence="1" id="KW-0560">Oxidoreductase</keyword>
<keyword evidence="4" id="KW-1185">Reference proteome</keyword>
<dbReference type="PANTHER" id="PTHR43205">
    <property type="entry name" value="PROSTAGLANDIN REDUCTASE"/>
    <property type="match status" value="1"/>
</dbReference>
<protein>
    <submittedName>
        <fullName evidence="3">NAD(P)-binding protein</fullName>
    </submittedName>
</protein>
<name>A0ABR2IBX9_9PEZI</name>
<proteinExistence type="predicted"/>
<dbReference type="CDD" id="cd05288">
    <property type="entry name" value="PGDH"/>
    <property type="match status" value="1"/>
</dbReference>
<organism evidence="3 4">
    <name type="scientific">Apiospora arundinis</name>
    <dbReference type="NCBI Taxonomy" id="335852"/>
    <lineage>
        <taxon>Eukaryota</taxon>
        <taxon>Fungi</taxon>
        <taxon>Dikarya</taxon>
        <taxon>Ascomycota</taxon>
        <taxon>Pezizomycotina</taxon>
        <taxon>Sordariomycetes</taxon>
        <taxon>Xylariomycetidae</taxon>
        <taxon>Amphisphaeriales</taxon>
        <taxon>Apiosporaceae</taxon>
        <taxon>Apiospora</taxon>
    </lineage>
</organism>
<dbReference type="EMBL" id="JAPCWZ010000006">
    <property type="protein sequence ID" value="KAK8860022.1"/>
    <property type="molecule type" value="Genomic_DNA"/>
</dbReference>
<comment type="caution">
    <text evidence="3">The sequence shown here is derived from an EMBL/GenBank/DDBJ whole genome shotgun (WGS) entry which is preliminary data.</text>
</comment>
<evidence type="ECO:0000313" key="4">
    <source>
        <dbReference type="Proteomes" id="UP001390339"/>
    </source>
</evidence>
<dbReference type="SUPFAM" id="SSF50129">
    <property type="entry name" value="GroES-like"/>
    <property type="match status" value="2"/>
</dbReference>
<feature type="domain" description="Enoyl reductase (ER)" evidence="2">
    <location>
        <begin position="23"/>
        <end position="350"/>
    </location>
</feature>
<evidence type="ECO:0000259" key="2">
    <source>
        <dbReference type="SMART" id="SM00829"/>
    </source>
</evidence>
<evidence type="ECO:0000313" key="3">
    <source>
        <dbReference type="EMBL" id="KAK8860022.1"/>
    </source>
</evidence>
<dbReference type="InterPro" id="IPR020843">
    <property type="entry name" value="ER"/>
</dbReference>
<evidence type="ECO:0000256" key="1">
    <source>
        <dbReference type="ARBA" id="ARBA00023002"/>
    </source>
</evidence>
<dbReference type="InterPro" id="IPR011032">
    <property type="entry name" value="GroES-like_sf"/>
</dbReference>
<dbReference type="InterPro" id="IPR045010">
    <property type="entry name" value="MDR_fam"/>
</dbReference>
<accession>A0ABR2IBX9</accession>
<dbReference type="SUPFAM" id="SSF51735">
    <property type="entry name" value="NAD(P)-binding Rossmann-fold domains"/>
    <property type="match status" value="1"/>
</dbReference>
<dbReference type="InterPro" id="IPR013149">
    <property type="entry name" value="ADH-like_C"/>
</dbReference>
<dbReference type="InterPro" id="IPR036291">
    <property type="entry name" value="NAD(P)-bd_dom_sf"/>
</dbReference>
<gene>
    <name evidence="3" type="ORF">PGQ11_010756</name>
</gene>
<dbReference type="Proteomes" id="UP001390339">
    <property type="component" value="Unassembled WGS sequence"/>
</dbReference>
<dbReference type="Gene3D" id="3.40.50.720">
    <property type="entry name" value="NAD(P)-binding Rossmann-like Domain"/>
    <property type="match status" value="1"/>
</dbReference>
<dbReference type="InterPro" id="IPR041694">
    <property type="entry name" value="ADH_N_2"/>
</dbReference>
<dbReference type="Pfam" id="PF00107">
    <property type="entry name" value="ADH_zinc_N"/>
    <property type="match status" value="1"/>
</dbReference>
<dbReference type="Gene3D" id="3.90.180.10">
    <property type="entry name" value="Medium-chain alcohol dehydrogenases, catalytic domain"/>
    <property type="match status" value="1"/>
</dbReference>
<dbReference type="SMART" id="SM00829">
    <property type="entry name" value="PKS_ER"/>
    <property type="match status" value="1"/>
</dbReference>
<reference evidence="3 4" key="1">
    <citation type="journal article" date="2024" name="IMA Fungus">
        <title>Apiospora arundinis, a panoply of carbohydrate-active enzymes and secondary metabolites.</title>
        <authorList>
            <person name="Sorensen T."/>
            <person name="Petersen C."/>
            <person name="Muurmann A.T."/>
            <person name="Christiansen J.V."/>
            <person name="Brundto M.L."/>
            <person name="Overgaard C.K."/>
            <person name="Boysen A.T."/>
            <person name="Wollenberg R.D."/>
            <person name="Larsen T.O."/>
            <person name="Sorensen J.L."/>
            <person name="Nielsen K.L."/>
            <person name="Sondergaard T.E."/>
        </authorList>
    </citation>
    <scope>NUCLEOTIDE SEQUENCE [LARGE SCALE GENOMIC DNA]</scope>
    <source>
        <strain evidence="3 4">AAU 773</strain>
    </source>
</reference>
<dbReference type="PANTHER" id="PTHR43205:SF7">
    <property type="entry name" value="PROSTAGLANDIN REDUCTASE 1"/>
    <property type="match status" value="1"/>
</dbReference>
<sequence>MVRNKTLVYKKYTPYEPVPGEHLTVEDLPFDPESAPPPGGFTLKNIFLSLDPYQRGQIRNPGDQGTYSMPWVEGHPAVVTALSTVLRTDNPGFRVGDLVFGFADAGEYAAVSAELAAAGSRVVPPAPPGVTIEPQVLVGALGVAGLSAYVSFFEFVAEPRAGKTMLISAAAGAVGQIVGQLGKMHGMKVIGSTSSQEKVDFVVNELGFDGAWNRKAETTTEALARLAPEGLDVYYDNVGGEQLETALTLMKDFGTIIASGMITQYNLPDEEKYGVRTLMNIVYKRLSIHGFVCSDPQNLEKYIATFGRDIVTWIAEGKIKTKEEVVEGLDSAPEAFIRMLKGDKFGKMVLKVD</sequence>
<dbReference type="Pfam" id="PF16884">
    <property type="entry name" value="ADH_N_2"/>
    <property type="match status" value="1"/>
</dbReference>